<gene>
    <name evidence="11" type="ORF">WJU16_22085</name>
</gene>
<dbReference type="Pfam" id="PF02870">
    <property type="entry name" value="Methyltransf_1N"/>
    <property type="match status" value="1"/>
</dbReference>
<dbReference type="EMBL" id="CP149822">
    <property type="protein sequence ID" value="WZN40656.1"/>
    <property type="molecule type" value="Genomic_DNA"/>
</dbReference>
<evidence type="ECO:0000259" key="10">
    <source>
        <dbReference type="Pfam" id="PF02870"/>
    </source>
</evidence>
<dbReference type="PANTHER" id="PTHR10815:SF13">
    <property type="entry name" value="METHYLATED-DNA--PROTEIN-CYSTEINE METHYLTRANSFERASE"/>
    <property type="match status" value="1"/>
</dbReference>
<dbReference type="InterPro" id="IPR023546">
    <property type="entry name" value="MGMT"/>
</dbReference>
<name>A0ABZ2YLQ6_9BACT</name>
<keyword evidence="6 8" id="KW-0234">DNA repair</keyword>
<dbReference type="NCBIfam" id="TIGR00589">
    <property type="entry name" value="ogt"/>
    <property type="match status" value="1"/>
</dbReference>
<feature type="domain" description="Methylguanine DNA methyltransferase ribonuclease-like" evidence="10">
    <location>
        <begin position="5"/>
        <end position="67"/>
    </location>
</feature>
<keyword evidence="2 8" id="KW-0963">Cytoplasm</keyword>
<evidence type="ECO:0000256" key="3">
    <source>
        <dbReference type="ARBA" id="ARBA00022603"/>
    </source>
</evidence>
<evidence type="ECO:0000256" key="1">
    <source>
        <dbReference type="ARBA" id="ARBA00001286"/>
    </source>
</evidence>
<evidence type="ECO:0000313" key="12">
    <source>
        <dbReference type="Proteomes" id="UP001485459"/>
    </source>
</evidence>
<dbReference type="PROSITE" id="PS00374">
    <property type="entry name" value="MGMT"/>
    <property type="match status" value="1"/>
</dbReference>
<dbReference type="SUPFAM" id="SSF53155">
    <property type="entry name" value="Methylated DNA-protein cysteine methyltransferase domain"/>
    <property type="match status" value="1"/>
</dbReference>
<dbReference type="InterPro" id="IPR036631">
    <property type="entry name" value="MGMT_N_sf"/>
</dbReference>
<dbReference type="HAMAP" id="MF_00772">
    <property type="entry name" value="OGT"/>
    <property type="match status" value="1"/>
</dbReference>
<dbReference type="Gene3D" id="1.10.10.10">
    <property type="entry name" value="Winged helix-like DNA-binding domain superfamily/Winged helix DNA-binding domain"/>
    <property type="match status" value="1"/>
</dbReference>
<dbReference type="CDD" id="cd06445">
    <property type="entry name" value="ATase"/>
    <property type="match status" value="1"/>
</dbReference>
<comment type="miscellaneous">
    <text evidence="8">This enzyme catalyzes only one turnover and therefore is not strictly catalytic. According to one definition, an enzyme is a biocatalyst that acts repeatedly and over many reaction cycles.</text>
</comment>
<protein>
    <recommendedName>
        <fullName evidence="8">Methylated-DNA--protein-cysteine methyltransferase</fullName>
        <ecNumber evidence="8">2.1.1.63</ecNumber>
    </recommendedName>
    <alternativeName>
        <fullName evidence="8">6-O-methylguanine-DNA methyltransferase</fullName>
        <shortName evidence="8">MGMT</shortName>
    </alternativeName>
    <alternativeName>
        <fullName evidence="8">O-6-methylguanine-DNA-alkyltransferase</fullName>
    </alternativeName>
</protein>
<evidence type="ECO:0000313" key="11">
    <source>
        <dbReference type="EMBL" id="WZN40656.1"/>
    </source>
</evidence>
<comment type="catalytic activity">
    <reaction evidence="1 8">
        <text>a 4-O-methyl-thymidine in DNA + L-cysteinyl-[protein] = a thymidine in DNA + S-methyl-L-cysteinyl-[protein]</text>
        <dbReference type="Rhea" id="RHEA:53428"/>
        <dbReference type="Rhea" id="RHEA-COMP:10131"/>
        <dbReference type="Rhea" id="RHEA-COMP:10132"/>
        <dbReference type="Rhea" id="RHEA-COMP:13555"/>
        <dbReference type="Rhea" id="RHEA-COMP:13556"/>
        <dbReference type="ChEBI" id="CHEBI:29950"/>
        <dbReference type="ChEBI" id="CHEBI:82612"/>
        <dbReference type="ChEBI" id="CHEBI:137386"/>
        <dbReference type="ChEBI" id="CHEBI:137387"/>
        <dbReference type="EC" id="2.1.1.63"/>
    </reaction>
</comment>
<comment type="catalytic activity">
    <reaction evidence="7 8">
        <text>a 6-O-methyl-2'-deoxyguanosine in DNA + L-cysteinyl-[protein] = S-methyl-L-cysteinyl-[protein] + a 2'-deoxyguanosine in DNA</text>
        <dbReference type="Rhea" id="RHEA:24000"/>
        <dbReference type="Rhea" id="RHEA-COMP:10131"/>
        <dbReference type="Rhea" id="RHEA-COMP:10132"/>
        <dbReference type="Rhea" id="RHEA-COMP:11367"/>
        <dbReference type="Rhea" id="RHEA-COMP:11368"/>
        <dbReference type="ChEBI" id="CHEBI:29950"/>
        <dbReference type="ChEBI" id="CHEBI:82612"/>
        <dbReference type="ChEBI" id="CHEBI:85445"/>
        <dbReference type="ChEBI" id="CHEBI:85448"/>
        <dbReference type="EC" id="2.1.1.63"/>
    </reaction>
</comment>
<comment type="similarity">
    <text evidence="8">Belongs to the MGMT family.</text>
</comment>
<comment type="function">
    <text evidence="8">Involved in the cellular defense against the biological effects of O6-methylguanine (O6-MeG) and O4-methylthymine (O4-MeT) in DNA. Repairs the methylated nucleobase in DNA by stoichiometrically transferring the methyl group to a cysteine residue in the enzyme. This is a suicide reaction: the enzyme is irreversibly inactivated.</text>
</comment>
<organism evidence="11 12">
    <name type="scientific">Chitinophaga pollutisoli</name>
    <dbReference type="NCBI Taxonomy" id="3133966"/>
    <lineage>
        <taxon>Bacteria</taxon>
        <taxon>Pseudomonadati</taxon>
        <taxon>Bacteroidota</taxon>
        <taxon>Chitinophagia</taxon>
        <taxon>Chitinophagales</taxon>
        <taxon>Chitinophagaceae</taxon>
        <taxon>Chitinophaga</taxon>
    </lineage>
</organism>
<feature type="domain" description="Methylated-DNA-[protein]-cysteine S-methyltransferase DNA binding" evidence="9">
    <location>
        <begin position="72"/>
        <end position="151"/>
    </location>
</feature>
<keyword evidence="3 8" id="KW-0489">Methyltransferase</keyword>
<dbReference type="InterPro" id="IPR001497">
    <property type="entry name" value="MethylDNA_cys_MeTrfase_AS"/>
</dbReference>
<dbReference type="GO" id="GO:0032259">
    <property type="term" value="P:methylation"/>
    <property type="evidence" value="ECO:0007669"/>
    <property type="project" value="UniProtKB-KW"/>
</dbReference>
<dbReference type="InterPro" id="IPR008332">
    <property type="entry name" value="MethylG_MeTrfase_N"/>
</dbReference>
<keyword evidence="5 8" id="KW-0227">DNA damage</keyword>
<dbReference type="Gene3D" id="3.30.160.70">
    <property type="entry name" value="Methylated DNA-protein cysteine methyltransferase domain"/>
    <property type="match status" value="1"/>
</dbReference>
<dbReference type="Pfam" id="PF01035">
    <property type="entry name" value="DNA_binding_1"/>
    <property type="match status" value="1"/>
</dbReference>
<dbReference type="InterPro" id="IPR014048">
    <property type="entry name" value="MethylDNA_cys_MeTrfase_DNA-bd"/>
</dbReference>
<sequence length="156" mass="17326">MSLLYMESPAGRIEIRGTGDFISRVAFLDADANVEQESGVPVLLKECAAQLDAYFKRQLRQFDLPLQQEGTPFRQQVWQNLLTIPYGETITYLALAKRLGNVKSIRAAGTANGKNDIAIIVPCHRVIGVNGELTGYAGGLWRKQFLLELEKGGRLF</sequence>
<dbReference type="GO" id="GO:0003908">
    <property type="term" value="F:methylated-DNA-[protein]-cysteine S-methyltransferase activity"/>
    <property type="evidence" value="ECO:0007669"/>
    <property type="project" value="UniProtKB-EC"/>
</dbReference>
<keyword evidence="4 8" id="KW-0808">Transferase</keyword>
<evidence type="ECO:0000256" key="6">
    <source>
        <dbReference type="ARBA" id="ARBA00023204"/>
    </source>
</evidence>
<dbReference type="RefSeq" id="WP_341835570.1">
    <property type="nucleotide sequence ID" value="NZ_CP149822.1"/>
</dbReference>
<evidence type="ECO:0000256" key="4">
    <source>
        <dbReference type="ARBA" id="ARBA00022679"/>
    </source>
</evidence>
<dbReference type="Proteomes" id="UP001485459">
    <property type="component" value="Chromosome"/>
</dbReference>
<evidence type="ECO:0000256" key="7">
    <source>
        <dbReference type="ARBA" id="ARBA00049348"/>
    </source>
</evidence>
<evidence type="ECO:0000256" key="5">
    <source>
        <dbReference type="ARBA" id="ARBA00022763"/>
    </source>
</evidence>
<dbReference type="EC" id="2.1.1.63" evidence="8"/>
<dbReference type="InterPro" id="IPR036217">
    <property type="entry name" value="MethylDNA_cys_MeTrfase_DNAb"/>
</dbReference>
<comment type="subcellular location">
    <subcellularLocation>
        <location evidence="8">Cytoplasm</location>
    </subcellularLocation>
</comment>
<evidence type="ECO:0000256" key="2">
    <source>
        <dbReference type="ARBA" id="ARBA00022490"/>
    </source>
</evidence>
<dbReference type="SUPFAM" id="SSF46767">
    <property type="entry name" value="Methylated DNA-protein cysteine methyltransferase, C-terminal domain"/>
    <property type="match status" value="1"/>
</dbReference>
<keyword evidence="12" id="KW-1185">Reference proteome</keyword>
<dbReference type="InterPro" id="IPR036388">
    <property type="entry name" value="WH-like_DNA-bd_sf"/>
</dbReference>
<feature type="active site" description="Nucleophile; methyl group acceptor" evidence="8">
    <location>
        <position position="123"/>
    </location>
</feature>
<reference evidence="12" key="1">
    <citation type="submission" date="2024-03" db="EMBL/GenBank/DDBJ databases">
        <title>Chitinophaga horti sp. nov., isolated from garden soil.</title>
        <authorList>
            <person name="Lee D.S."/>
            <person name="Han D.M."/>
            <person name="Baek J.H."/>
            <person name="Choi D.G."/>
            <person name="Jeon J.H."/>
            <person name="Jeon C.O."/>
        </authorList>
    </citation>
    <scope>NUCLEOTIDE SEQUENCE [LARGE SCALE GENOMIC DNA]</scope>
    <source>
        <strain evidence="12">GPA1</strain>
    </source>
</reference>
<accession>A0ABZ2YLQ6</accession>
<dbReference type="PANTHER" id="PTHR10815">
    <property type="entry name" value="METHYLATED-DNA--PROTEIN-CYSTEINE METHYLTRANSFERASE"/>
    <property type="match status" value="1"/>
</dbReference>
<evidence type="ECO:0000256" key="8">
    <source>
        <dbReference type="HAMAP-Rule" id="MF_00772"/>
    </source>
</evidence>
<proteinExistence type="inferred from homology"/>
<evidence type="ECO:0000259" key="9">
    <source>
        <dbReference type="Pfam" id="PF01035"/>
    </source>
</evidence>